<dbReference type="EMBL" id="CP047156">
    <property type="protein sequence ID" value="QHB99695.1"/>
    <property type="molecule type" value="Genomic_DNA"/>
</dbReference>
<dbReference type="SMART" id="SM00829">
    <property type="entry name" value="PKS_ER"/>
    <property type="match status" value="1"/>
</dbReference>
<evidence type="ECO:0000259" key="3">
    <source>
        <dbReference type="SMART" id="SM00829"/>
    </source>
</evidence>
<dbReference type="RefSeq" id="WP_159543511.1">
    <property type="nucleotide sequence ID" value="NZ_CP047156.1"/>
</dbReference>
<sequence length="336" mass="34306">MTTRSSTTMRALRPDAAGDPADLRETVVDVPAIGADDVLVEVRAASINRSDMLACRGVLPGPFPRILGRDFAGVVIEGPESLVGTSVWGSGGGDLGLDRDGTYAQYLAVSRDALTALPQGLSFVDAAASALAFFTAAYALRLTGQIESGSTFIATGAAGGVGGAAAAIARGDGAHVVAVVRNDDEAALVREAGFDTVVIDGPDIATDIAEAVGTDGAAAAVDAVGGKLAGHLLRAMGQNGRYVLLSTPPDEVPSEVDLLDLYRKSLVVKGLYTGRVSAADAAEMLRELTPRIEDGSLPPVRVDRTYPLAEAATAFGTLGPNARGRAVLLPHGSESI</sequence>
<dbReference type="Pfam" id="PF08240">
    <property type="entry name" value="ADH_N"/>
    <property type="match status" value="1"/>
</dbReference>
<proteinExistence type="predicted"/>
<dbReference type="InterPro" id="IPR011032">
    <property type="entry name" value="GroES-like_sf"/>
</dbReference>
<dbReference type="GO" id="GO:0016651">
    <property type="term" value="F:oxidoreductase activity, acting on NAD(P)H"/>
    <property type="evidence" value="ECO:0007669"/>
    <property type="project" value="TreeGrafter"/>
</dbReference>
<dbReference type="Pfam" id="PF00107">
    <property type="entry name" value="ADH_zinc_N"/>
    <property type="match status" value="1"/>
</dbReference>
<reference evidence="4 5" key="1">
    <citation type="journal article" date="2018" name="Int. J. Syst. Evol. Microbiol.">
        <title>Epidermidibacterium keratini gen. nov., sp. nov., a member of the family Sporichthyaceae, isolated from keratin epidermis.</title>
        <authorList>
            <person name="Lee D.G."/>
            <person name="Trujillo M.E."/>
            <person name="Kang S."/>
            <person name="Nam J.J."/>
            <person name="Kim Y.J."/>
        </authorList>
    </citation>
    <scope>NUCLEOTIDE SEQUENCE [LARGE SCALE GENOMIC DNA]</scope>
    <source>
        <strain evidence="4 5">EPI-7</strain>
    </source>
</reference>
<keyword evidence="1" id="KW-0521">NADP</keyword>
<dbReference type="InterPro" id="IPR036291">
    <property type="entry name" value="NAD(P)-bd_dom_sf"/>
</dbReference>
<evidence type="ECO:0000256" key="2">
    <source>
        <dbReference type="ARBA" id="ARBA00023002"/>
    </source>
</evidence>
<dbReference type="Gene3D" id="3.90.180.10">
    <property type="entry name" value="Medium-chain alcohol dehydrogenases, catalytic domain"/>
    <property type="match status" value="1"/>
</dbReference>
<accession>A0A7L4YKF1</accession>
<dbReference type="PANTHER" id="PTHR48106">
    <property type="entry name" value="QUINONE OXIDOREDUCTASE PIG3-RELATED"/>
    <property type="match status" value="1"/>
</dbReference>
<dbReference type="PANTHER" id="PTHR48106:SF18">
    <property type="entry name" value="QUINONE OXIDOREDUCTASE PIG3"/>
    <property type="match status" value="1"/>
</dbReference>
<organism evidence="4 5">
    <name type="scientific">Epidermidibacterium keratini</name>
    <dbReference type="NCBI Taxonomy" id="1891644"/>
    <lineage>
        <taxon>Bacteria</taxon>
        <taxon>Bacillati</taxon>
        <taxon>Actinomycetota</taxon>
        <taxon>Actinomycetes</taxon>
        <taxon>Sporichthyales</taxon>
        <taxon>Sporichthyaceae</taxon>
        <taxon>Epidermidibacterium</taxon>
    </lineage>
</organism>
<keyword evidence="5" id="KW-1185">Reference proteome</keyword>
<dbReference type="InterPro" id="IPR020843">
    <property type="entry name" value="ER"/>
</dbReference>
<keyword evidence="2" id="KW-0560">Oxidoreductase</keyword>
<dbReference type="InterPro" id="IPR013154">
    <property type="entry name" value="ADH-like_N"/>
</dbReference>
<dbReference type="SUPFAM" id="SSF50129">
    <property type="entry name" value="GroES-like"/>
    <property type="match status" value="1"/>
</dbReference>
<dbReference type="SUPFAM" id="SSF51735">
    <property type="entry name" value="NAD(P)-binding Rossmann-fold domains"/>
    <property type="match status" value="1"/>
</dbReference>
<dbReference type="Proteomes" id="UP000463857">
    <property type="component" value="Chromosome"/>
</dbReference>
<dbReference type="Gene3D" id="3.40.50.720">
    <property type="entry name" value="NAD(P)-binding Rossmann-like Domain"/>
    <property type="match status" value="1"/>
</dbReference>
<evidence type="ECO:0000313" key="4">
    <source>
        <dbReference type="EMBL" id="QHB99695.1"/>
    </source>
</evidence>
<dbReference type="OrthoDB" id="4190732at2"/>
<evidence type="ECO:0000313" key="5">
    <source>
        <dbReference type="Proteomes" id="UP000463857"/>
    </source>
</evidence>
<dbReference type="InterPro" id="IPR013149">
    <property type="entry name" value="ADH-like_C"/>
</dbReference>
<dbReference type="KEGG" id="eke:EK0264_04930"/>
<protein>
    <submittedName>
        <fullName evidence="4">Zinc-binding dehydrogenase</fullName>
    </submittedName>
</protein>
<dbReference type="AlphaFoldDB" id="A0A7L4YKF1"/>
<dbReference type="GO" id="GO:0070402">
    <property type="term" value="F:NADPH binding"/>
    <property type="evidence" value="ECO:0007669"/>
    <property type="project" value="TreeGrafter"/>
</dbReference>
<gene>
    <name evidence="4" type="ORF">EK0264_04930</name>
</gene>
<evidence type="ECO:0000256" key="1">
    <source>
        <dbReference type="ARBA" id="ARBA00022857"/>
    </source>
</evidence>
<dbReference type="InParanoid" id="A0A7L4YKF1"/>
<name>A0A7L4YKF1_9ACTN</name>
<feature type="domain" description="Enoyl reductase (ER)" evidence="3">
    <location>
        <begin position="18"/>
        <end position="328"/>
    </location>
</feature>